<dbReference type="EMBL" id="JAXCGZ010016072">
    <property type="protein sequence ID" value="KAK7069591.1"/>
    <property type="molecule type" value="Genomic_DNA"/>
</dbReference>
<evidence type="ECO:0000313" key="5">
    <source>
        <dbReference type="Proteomes" id="UP001381693"/>
    </source>
</evidence>
<organism evidence="4 5">
    <name type="scientific">Halocaridina rubra</name>
    <name type="common">Hawaiian red shrimp</name>
    <dbReference type="NCBI Taxonomy" id="373956"/>
    <lineage>
        <taxon>Eukaryota</taxon>
        <taxon>Metazoa</taxon>
        <taxon>Ecdysozoa</taxon>
        <taxon>Arthropoda</taxon>
        <taxon>Crustacea</taxon>
        <taxon>Multicrustacea</taxon>
        <taxon>Malacostraca</taxon>
        <taxon>Eumalacostraca</taxon>
        <taxon>Eucarida</taxon>
        <taxon>Decapoda</taxon>
        <taxon>Pleocyemata</taxon>
        <taxon>Caridea</taxon>
        <taxon>Atyoidea</taxon>
        <taxon>Atyidae</taxon>
        <taxon>Halocaridina</taxon>
    </lineage>
</organism>
<name>A0AAN8ZUZ6_HALRR</name>
<keyword evidence="1" id="KW-1015">Disulfide bond</keyword>
<feature type="domain" description="CUB" evidence="3">
    <location>
        <begin position="1"/>
        <end position="69"/>
    </location>
</feature>
<comment type="caution">
    <text evidence="4">The sequence shown here is derived from an EMBL/GenBank/DDBJ whole genome shotgun (WGS) entry which is preliminary data.</text>
</comment>
<feature type="non-terminal residue" evidence="4">
    <location>
        <position position="1"/>
    </location>
</feature>
<proteinExistence type="predicted"/>
<dbReference type="Pfam" id="PF00431">
    <property type="entry name" value="CUB"/>
    <property type="match status" value="1"/>
</dbReference>
<dbReference type="Proteomes" id="UP001381693">
    <property type="component" value="Unassembled WGS sequence"/>
</dbReference>
<feature type="non-terminal residue" evidence="4">
    <location>
        <position position="69"/>
    </location>
</feature>
<dbReference type="AlphaFoldDB" id="A0AAN8ZUZ6"/>
<dbReference type="SUPFAM" id="SSF49854">
    <property type="entry name" value="Spermadhesin, CUB domain"/>
    <property type="match status" value="1"/>
</dbReference>
<gene>
    <name evidence="4" type="ORF">SK128_008887</name>
</gene>
<sequence>YTYDQGTIEIPGSVQLGNYANNQYCQWVSVGTHESVTGFQIDINMDLQSSNGCSWDYVEVTSNGGTNSG</sequence>
<dbReference type="InterPro" id="IPR000859">
    <property type="entry name" value="CUB_dom"/>
</dbReference>
<evidence type="ECO:0000256" key="1">
    <source>
        <dbReference type="ARBA" id="ARBA00023157"/>
    </source>
</evidence>
<keyword evidence="5" id="KW-1185">Reference proteome</keyword>
<evidence type="ECO:0000256" key="2">
    <source>
        <dbReference type="PROSITE-ProRule" id="PRU00059"/>
    </source>
</evidence>
<dbReference type="InterPro" id="IPR035914">
    <property type="entry name" value="Sperma_CUB_dom_sf"/>
</dbReference>
<evidence type="ECO:0000259" key="3">
    <source>
        <dbReference type="PROSITE" id="PS01180"/>
    </source>
</evidence>
<protein>
    <recommendedName>
        <fullName evidence="3">CUB domain-containing protein</fullName>
    </recommendedName>
</protein>
<evidence type="ECO:0000313" key="4">
    <source>
        <dbReference type="EMBL" id="KAK7069591.1"/>
    </source>
</evidence>
<accession>A0AAN8ZUZ6</accession>
<comment type="caution">
    <text evidence="2">Lacks conserved residue(s) required for the propagation of feature annotation.</text>
</comment>
<reference evidence="4 5" key="1">
    <citation type="submission" date="2023-11" db="EMBL/GenBank/DDBJ databases">
        <title>Halocaridina rubra genome assembly.</title>
        <authorList>
            <person name="Smith C."/>
        </authorList>
    </citation>
    <scope>NUCLEOTIDE SEQUENCE [LARGE SCALE GENOMIC DNA]</scope>
    <source>
        <strain evidence="4">EP-1</strain>
        <tissue evidence="4">Whole</tissue>
    </source>
</reference>
<dbReference type="PROSITE" id="PS01180">
    <property type="entry name" value="CUB"/>
    <property type="match status" value="1"/>
</dbReference>
<dbReference type="Gene3D" id="2.60.120.290">
    <property type="entry name" value="Spermadhesin, CUB domain"/>
    <property type="match status" value="1"/>
</dbReference>